<dbReference type="InterPro" id="IPR046377">
    <property type="entry name" value="DHU1"/>
</dbReference>
<comment type="caution">
    <text evidence="5">The sequence shown here is derived from an EMBL/GenBank/DDBJ whole genome shotgun (WGS) entry which is preliminary data.</text>
</comment>
<dbReference type="AlphaFoldDB" id="A0AA88QG06"/>
<keyword evidence="6" id="KW-1185">Reference proteome</keyword>
<dbReference type="InterPro" id="IPR015943">
    <property type="entry name" value="WD40/YVTN_repeat-like_dom_sf"/>
</dbReference>
<dbReference type="SMART" id="SM00446">
    <property type="entry name" value="LRRcap"/>
    <property type="match status" value="1"/>
</dbReference>
<accession>A0AA88QG06</accession>
<dbReference type="SUPFAM" id="SSF50978">
    <property type="entry name" value="WD40 repeat-like"/>
    <property type="match status" value="1"/>
</dbReference>
<dbReference type="GO" id="GO:0071493">
    <property type="term" value="P:cellular response to UV-B"/>
    <property type="evidence" value="ECO:0007669"/>
    <property type="project" value="InterPro"/>
</dbReference>
<dbReference type="InterPro" id="IPR036322">
    <property type="entry name" value="WD40_repeat_dom_sf"/>
</dbReference>
<dbReference type="EMBL" id="JAVXUO010003001">
    <property type="protein sequence ID" value="KAK2967662.1"/>
    <property type="molecule type" value="Genomic_DNA"/>
</dbReference>
<evidence type="ECO:0000313" key="5">
    <source>
        <dbReference type="EMBL" id="KAK2967662.1"/>
    </source>
</evidence>
<feature type="region of interest" description="Disordered" evidence="3">
    <location>
        <begin position="389"/>
        <end position="408"/>
    </location>
</feature>
<proteinExistence type="predicted"/>
<dbReference type="InterPro" id="IPR048514">
    <property type="entry name" value="DHU1_N"/>
</dbReference>
<reference evidence="5" key="1">
    <citation type="submission" date="2022-12" db="EMBL/GenBank/DDBJ databases">
        <title>Draft genome assemblies for two species of Escallonia (Escalloniales).</title>
        <authorList>
            <person name="Chanderbali A."/>
            <person name="Dervinis C."/>
            <person name="Anghel I."/>
            <person name="Soltis D."/>
            <person name="Soltis P."/>
            <person name="Zapata F."/>
        </authorList>
    </citation>
    <scope>NUCLEOTIDE SEQUENCE</scope>
    <source>
        <strain evidence="5">UCBG92.1500</strain>
        <tissue evidence="5">Leaf</tissue>
    </source>
</reference>
<evidence type="ECO:0000256" key="1">
    <source>
        <dbReference type="ARBA" id="ARBA00022737"/>
    </source>
</evidence>
<evidence type="ECO:0000259" key="4">
    <source>
        <dbReference type="SMART" id="SM00446"/>
    </source>
</evidence>
<dbReference type="InterPro" id="IPR001680">
    <property type="entry name" value="WD40_rpt"/>
</dbReference>
<dbReference type="Pfam" id="PF00400">
    <property type="entry name" value="WD40"/>
    <property type="match status" value="1"/>
</dbReference>
<dbReference type="Gene3D" id="3.80.10.10">
    <property type="entry name" value="Ribonuclease Inhibitor"/>
    <property type="match status" value="1"/>
</dbReference>
<dbReference type="Pfam" id="PF20919">
    <property type="entry name" value="DHU1_N"/>
    <property type="match status" value="2"/>
</dbReference>
<dbReference type="InterPro" id="IPR032675">
    <property type="entry name" value="LRR_dom_sf"/>
</dbReference>
<name>A0AA88QG06_9ASTE</name>
<dbReference type="SUPFAM" id="SSF52047">
    <property type="entry name" value="RNI-like"/>
    <property type="match status" value="1"/>
</dbReference>
<feature type="repeat" description="WD" evidence="2">
    <location>
        <begin position="583"/>
        <end position="618"/>
    </location>
</feature>
<gene>
    <name evidence="5" type="ORF">RJ640_030533</name>
</gene>
<sequence length="770" mass="86461">AKVQKTIYQKCVIAIFLDKLQDADFFPLVDVFLANNSCEVEVDILHESPCVLNQDCLVSLMRAISVRLRVVDLPDVAFTEDALRDLFQIGLDCQVFNLRSAEIRNLNMVGRFMHIHTLNLDFCTSLTSLQKDCFTCMPNLMRLSMCETRVANLWTTAAALSKLPSLAELRFQNCMCCKDTGPCPATFSEMASSRVYDGTVSGGSTKYFRTELPTIAGRDTFNMSGKSEVTRNLDQSDDSLTNFDMQRVTEEVEDTSQCQKIGFLELSSNALPVLHQQANLQIEVAFGELHVQGNYEARESTIKWNSADALITSKQYISHHPSPICFEKHYREFMIALLPRLGVLDNLPIGNLDRETALTVFSRHYEFLPYKRQYKESVVSVLQMRETGMSTMHRQKSSRLKQPSSHGKSQYSYSRSLCAAKLGSTAWPLLNPISDVSHITKERGQSLRPRQFEYHPSNSSLMAYGTLDGEVVVINHEKGNIVGYIPSSGAHNSILGLCWLKRYPSKLLAGSDNGSLRLYDINHALPRGGNSSHRSSSTVTFDDFEHLTSVHVNSADDQILTSGYSKKVAVYDICTGKRLQLFTDMHREPINVAKFSNHSPSIFVTSSFDHNVKMWDLRQKPVQPCYSASSSRGNVMVCFSPDDLYLLVSAVDNEVKQLLAVDGRLQTDFEIASTGSAHNYTRSYYINGRDYIISGSCDEPVIRICCAQTGRRLEDVYLEGKDSRGLMYVQSLRGDPFRDFHMAVLAANSRPSPKWEIIKVYSIVCSSSCC</sequence>
<protein>
    <recommendedName>
        <fullName evidence="4">U2A'/phosphoprotein 32 family A C-terminal domain-containing protein</fullName>
    </recommendedName>
</protein>
<keyword evidence="2" id="KW-0853">WD repeat</keyword>
<evidence type="ECO:0000256" key="2">
    <source>
        <dbReference type="PROSITE-ProRule" id="PRU00221"/>
    </source>
</evidence>
<feature type="non-terminal residue" evidence="5">
    <location>
        <position position="770"/>
    </location>
</feature>
<dbReference type="GO" id="GO:0080008">
    <property type="term" value="C:Cul4-RING E3 ubiquitin ligase complex"/>
    <property type="evidence" value="ECO:0007669"/>
    <property type="project" value="InterPro"/>
</dbReference>
<dbReference type="PANTHER" id="PTHR47201:SF3">
    <property type="entry name" value="U2A'_PHOSPHOPROTEIN 32 FAMILY A C-TERMINAL DOMAIN-CONTAINING PROTEIN"/>
    <property type="match status" value="1"/>
</dbReference>
<evidence type="ECO:0000313" key="6">
    <source>
        <dbReference type="Proteomes" id="UP001187471"/>
    </source>
</evidence>
<evidence type="ECO:0000256" key="3">
    <source>
        <dbReference type="SAM" id="MobiDB-lite"/>
    </source>
</evidence>
<dbReference type="Proteomes" id="UP001187471">
    <property type="component" value="Unassembled WGS sequence"/>
</dbReference>
<dbReference type="PROSITE" id="PS50082">
    <property type="entry name" value="WD_REPEATS_2"/>
    <property type="match status" value="1"/>
</dbReference>
<dbReference type="Gene3D" id="2.130.10.10">
    <property type="entry name" value="YVTN repeat-like/Quinoprotein amine dehydrogenase"/>
    <property type="match status" value="1"/>
</dbReference>
<dbReference type="InterPro" id="IPR003603">
    <property type="entry name" value="U2A'_phosphoprotein32A_C"/>
</dbReference>
<dbReference type="PROSITE" id="PS50294">
    <property type="entry name" value="WD_REPEATS_REGION"/>
    <property type="match status" value="1"/>
</dbReference>
<dbReference type="SMART" id="SM00320">
    <property type="entry name" value="WD40"/>
    <property type="match status" value="4"/>
</dbReference>
<keyword evidence="1" id="KW-0677">Repeat</keyword>
<feature type="domain" description="U2A'/phosphoprotein 32 family A C-terminal" evidence="4">
    <location>
        <begin position="327"/>
        <end position="345"/>
    </location>
</feature>
<dbReference type="PANTHER" id="PTHR47201">
    <property type="entry name" value="BNAC09G30780D PROTEIN"/>
    <property type="match status" value="1"/>
</dbReference>
<organism evidence="5 6">
    <name type="scientific">Escallonia rubra</name>
    <dbReference type="NCBI Taxonomy" id="112253"/>
    <lineage>
        <taxon>Eukaryota</taxon>
        <taxon>Viridiplantae</taxon>
        <taxon>Streptophyta</taxon>
        <taxon>Embryophyta</taxon>
        <taxon>Tracheophyta</taxon>
        <taxon>Spermatophyta</taxon>
        <taxon>Magnoliopsida</taxon>
        <taxon>eudicotyledons</taxon>
        <taxon>Gunneridae</taxon>
        <taxon>Pentapetalae</taxon>
        <taxon>asterids</taxon>
        <taxon>campanulids</taxon>
        <taxon>Escalloniales</taxon>
        <taxon>Escalloniaceae</taxon>
        <taxon>Escallonia</taxon>
    </lineage>
</organism>